<name>A0A6C0EYP4_9ZZZZ</name>
<dbReference type="AlphaFoldDB" id="A0A6C0EYP4"/>
<dbReference type="EMBL" id="MN738969">
    <property type="protein sequence ID" value="QHT33623.1"/>
    <property type="molecule type" value="Genomic_DNA"/>
</dbReference>
<reference evidence="1" key="1">
    <citation type="journal article" date="2020" name="Nature">
        <title>Giant virus diversity and host interactions through global metagenomics.</title>
        <authorList>
            <person name="Schulz F."/>
            <person name="Roux S."/>
            <person name="Paez-Espino D."/>
            <person name="Jungbluth S."/>
            <person name="Walsh D.A."/>
            <person name="Denef V.J."/>
            <person name="McMahon K.D."/>
            <person name="Konstantinidis K.T."/>
            <person name="Eloe-Fadrosh E.A."/>
            <person name="Kyrpides N.C."/>
            <person name="Woyke T."/>
        </authorList>
    </citation>
    <scope>NUCLEOTIDE SEQUENCE</scope>
    <source>
        <strain evidence="1">GVMAG-M-3300009161-36</strain>
    </source>
</reference>
<organism evidence="1">
    <name type="scientific">viral metagenome</name>
    <dbReference type="NCBI Taxonomy" id="1070528"/>
    <lineage>
        <taxon>unclassified sequences</taxon>
        <taxon>metagenomes</taxon>
        <taxon>organismal metagenomes</taxon>
    </lineage>
</organism>
<sequence>MPIKYIVLSESNHYGWVGGLTTLAEAKKMLKIETETFYIFKYDHKKTKPFQMKIRYPIGYPYYDGLSINEYTEEVFDEDDDYVIITPDDTCDNGSLILTHKPYTEKVNQN</sequence>
<accession>A0A6C0EYP4</accession>
<evidence type="ECO:0000313" key="1">
    <source>
        <dbReference type="EMBL" id="QHT33623.1"/>
    </source>
</evidence>
<protein>
    <submittedName>
        <fullName evidence="1">Uncharacterized protein</fullName>
    </submittedName>
</protein>
<proteinExistence type="predicted"/>